<organism evidence="3 4">
    <name type="scientific">Dissostichus eleginoides</name>
    <name type="common">Patagonian toothfish</name>
    <name type="synonym">Dissostichus amissus</name>
    <dbReference type="NCBI Taxonomy" id="100907"/>
    <lineage>
        <taxon>Eukaryota</taxon>
        <taxon>Metazoa</taxon>
        <taxon>Chordata</taxon>
        <taxon>Craniata</taxon>
        <taxon>Vertebrata</taxon>
        <taxon>Euteleostomi</taxon>
        <taxon>Actinopterygii</taxon>
        <taxon>Neopterygii</taxon>
        <taxon>Teleostei</taxon>
        <taxon>Neoteleostei</taxon>
        <taxon>Acanthomorphata</taxon>
        <taxon>Eupercaria</taxon>
        <taxon>Perciformes</taxon>
        <taxon>Notothenioidei</taxon>
        <taxon>Nototheniidae</taxon>
        <taxon>Dissostichus</taxon>
    </lineage>
</organism>
<protein>
    <submittedName>
        <fullName evidence="3">Laminin subunit beta-4</fullName>
    </submittedName>
</protein>
<evidence type="ECO:0000256" key="2">
    <source>
        <dbReference type="SAM" id="MobiDB-lite"/>
    </source>
</evidence>
<sequence>MIESESKEAEAEKLLAQEEVFLPKPPVKLEGKEDKKSVRKTVTMEVSSRRNVYKERKILQAQEERKLLLKTAGDKMNDQKHNRLDSGQIKKLLDQDNDVIIQAKERKQKVSEMKDRKYEELIKAEREEAKKKDEEIIRKKKSENREAADSWINEIREREQLRIIQKLEKKKGAESILKVDVQFKEEQKKDALEQAAANMRNSQNHLEEMARIQSNRERKAEASRTVDEIVNRDRKEIDLRNLRRREQEILSRNTVGKIVEPLKKAQALREDRPPKEMETKLKRLQLEERGEKAATMKSINEDRQRQMQEREQKKEAERQRDFNWFQSGFESDKLALALEELKAKKSREDRIAVDKCNEMIGERKRARLIEQQREASRWGTMPR</sequence>
<dbReference type="EMBL" id="JASDAP010000028">
    <property type="protein sequence ID" value="KAK1876803.1"/>
    <property type="molecule type" value="Genomic_DNA"/>
</dbReference>
<evidence type="ECO:0000313" key="4">
    <source>
        <dbReference type="Proteomes" id="UP001228049"/>
    </source>
</evidence>
<comment type="caution">
    <text evidence="3">The sequence shown here is derived from an EMBL/GenBank/DDBJ whole genome shotgun (WGS) entry which is preliminary data.</text>
</comment>
<dbReference type="Proteomes" id="UP001228049">
    <property type="component" value="Unassembled WGS sequence"/>
</dbReference>
<keyword evidence="4" id="KW-1185">Reference proteome</keyword>
<evidence type="ECO:0000256" key="1">
    <source>
        <dbReference type="SAM" id="Coils"/>
    </source>
</evidence>
<reference evidence="3" key="1">
    <citation type="submission" date="2023-04" db="EMBL/GenBank/DDBJ databases">
        <title>Chromosome-level genome of Chaenocephalus aceratus.</title>
        <authorList>
            <person name="Park H."/>
        </authorList>
    </citation>
    <scope>NUCLEOTIDE SEQUENCE</scope>
    <source>
        <strain evidence="3">DE</strain>
        <tissue evidence="3">Muscle</tissue>
    </source>
</reference>
<feature type="region of interest" description="Disordered" evidence="2">
    <location>
        <begin position="287"/>
        <end position="319"/>
    </location>
</feature>
<dbReference type="AlphaFoldDB" id="A0AAD9B8W3"/>
<proteinExistence type="predicted"/>
<feature type="region of interest" description="Disordered" evidence="2">
    <location>
        <begin position="70"/>
        <end position="89"/>
    </location>
</feature>
<feature type="coiled-coil region" evidence="1">
    <location>
        <begin position="107"/>
        <end position="146"/>
    </location>
</feature>
<gene>
    <name evidence="3" type="ORF">KUDE01_002124</name>
</gene>
<keyword evidence="1" id="KW-0175">Coiled coil</keyword>
<name>A0AAD9B8W3_DISEL</name>
<accession>A0AAD9B8W3</accession>
<feature type="compositionally biased region" description="Basic and acidic residues" evidence="2">
    <location>
        <begin position="70"/>
        <end position="84"/>
    </location>
</feature>
<evidence type="ECO:0000313" key="3">
    <source>
        <dbReference type="EMBL" id="KAK1876803.1"/>
    </source>
</evidence>